<gene>
    <name evidence="2" type="ORF">AMTR_s00017p00236990</name>
</gene>
<feature type="compositionally biased region" description="Basic and acidic residues" evidence="1">
    <location>
        <begin position="14"/>
        <end position="23"/>
    </location>
</feature>
<evidence type="ECO:0000256" key="1">
    <source>
        <dbReference type="SAM" id="MobiDB-lite"/>
    </source>
</evidence>
<dbReference type="HOGENOM" id="CLU_875348_0_0_1"/>
<dbReference type="AlphaFoldDB" id="W1PNI6"/>
<keyword evidence="3" id="KW-1185">Reference proteome</keyword>
<reference evidence="3" key="1">
    <citation type="journal article" date="2013" name="Science">
        <title>The Amborella genome and the evolution of flowering plants.</title>
        <authorList>
            <consortium name="Amborella Genome Project"/>
        </authorList>
    </citation>
    <scope>NUCLEOTIDE SEQUENCE [LARGE SCALE GENOMIC DNA]</scope>
</reference>
<sequence>MTPSSKPPDPAPDELAKRREFNRLRQRKYRAHMSPEERERTKELQRRYRQQLPVRMCKAMRMPITPESIAYAAKMVRERQRILRLHRVSGPKKNPKSHVHNETGHVLSDGATGEPSRLKRPPTCMEDVAREFIAFASFSLYQMPLLTCRQCRDAVEKAKGEQGAQNVVHSCTYGLVTTPPCNGAKGSTTCNGIGAQMRSTACGTTVKMVGSVSNGSCVQMVIGTCDDIGVQTSSAGCNGNGVQKGGSVCNGNCIHMGGSTCNGNGVQISGGVSDGNAACNGSGVPMGASACNGNGVQMAADALNDSGVQMGGGAYNDK</sequence>
<evidence type="ECO:0000313" key="2">
    <source>
        <dbReference type="EMBL" id="ERN08720.1"/>
    </source>
</evidence>
<accession>W1PNI6</accession>
<dbReference type="Proteomes" id="UP000017836">
    <property type="component" value="Unassembled WGS sequence"/>
</dbReference>
<protein>
    <submittedName>
        <fullName evidence="2">Uncharacterized protein</fullName>
    </submittedName>
</protein>
<dbReference type="EMBL" id="KI393256">
    <property type="protein sequence ID" value="ERN08720.1"/>
    <property type="molecule type" value="Genomic_DNA"/>
</dbReference>
<dbReference type="Gramene" id="ERN08720">
    <property type="protein sequence ID" value="ERN08720"/>
    <property type="gene ID" value="AMTR_s00017p00236990"/>
</dbReference>
<feature type="region of interest" description="Disordered" evidence="1">
    <location>
        <begin position="90"/>
        <end position="120"/>
    </location>
</feature>
<evidence type="ECO:0000313" key="3">
    <source>
        <dbReference type="Proteomes" id="UP000017836"/>
    </source>
</evidence>
<dbReference type="KEGG" id="atr:18436854"/>
<name>W1PNI6_AMBTC</name>
<feature type="compositionally biased region" description="Basic and acidic residues" evidence="1">
    <location>
        <begin position="33"/>
        <end position="43"/>
    </location>
</feature>
<feature type="region of interest" description="Disordered" evidence="1">
    <location>
        <begin position="1"/>
        <end position="43"/>
    </location>
</feature>
<proteinExistence type="predicted"/>
<feature type="compositionally biased region" description="Pro residues" evidence="1">
    <location>
        <begin position="1"/>
        <end position="10"/>
    </location>
</feature>
<organism evidence="2 3">
    <name type="scientific">Amborella trichopoda</name>
    <dbReference type="NCBI Taxonomy" id="13333"/>
    <lineage>
        <taxon>Eukaryota</taxon>
        <taxon>Viridiplantae</taxon>
        <taxon>Streptophyta</taxon>
        <taxon>Embryophyta</taxon>
        <taxon>Tracheophyta</taxon>
        <taxon>Spermatophyta</taxon>
        <taxon>Magnoliopsida</taxon>
        <taxon>Amborellales</taxon>
        <taxon>Amborellaceae</taxon>
        <taxon>Amborella</taxon>
    </lineage>
</organism>